<dbReference type="InterPro" id="IPR009495">
    <property type="entry name" value="NrsF"/>
</dbReference>
<keyword evidence="2" id="KW-0812">Transmembrane</keyword>
<feature type="region of interest" description="Disordered" evidence="1">
    <location>
        <begin position="1"/>
        <end position="24"/>
    </location>
</feature>
<keyword evidence="2" id="KW-1133">Transmembrane helix</keyword>
<protein>
    <submittedName>
        <fullName evidence="3">NrsF family protein</fullName>
    </submittedName>
</protein>
<feature type="transmembrane region" description="Helical" evidence="2">
    <location>
        <begin position="119"/>
        <end position="140"/>
    </location>
</feature>
<dbReference type="Proteomes" id="UP000825701">
    <property type="component" value="Chromosome"/>
</dbReference>
<feature type="transmembrane region" description="Helical" evidence="2">
    <location>
        <begin position="86"/>
        <end position="107"/>
    </location>
</feature>
<organism evidence="3 4">
    <name type="scientific">Chenggangzhangella methanolivorans</name>
    <dbReference type="NCBI Taxonomy" id="1437009"/>
    <lineage>
        <taxon>Bacteria</taxon>
        <taxon>Pseudomonadati</taxon>
        <taxon>Pseudomonadota</taxon>
        <taxon>Alphaproteobacteria</taxon>
        <taxon>Hyphomicrobiales</taxon>
        <taxon>Methylopilaceae</taxon>
        <taxon>Chenggangzhangella</taxon>
    </lineage>
</organism>
<feature type="transmembrane region" description="Helical" evidence="2">
    <location>
        <begin position="183"/>
        <end position="204"/>
    </location>
</feature>
<accession>A0A9E6REX4</accession>
<dbReference type="AlphaFoldDB" id="A0A9E6REX4"/>
<gene>
    <name evidence="3" type="ORF">K6K41_11345</name>
</gene>
<keyword evidence="2" id="KW-0472">Membrane</keyword>
<reference evidence="3" key="1">
    <citation type="submission" date="2021-08" db="EMBL/GenBank/DDBJ databases">
        <authorList>
            <person name="Zhang H."/>
            <person name="Xu M."/>
            <person name="Yu Z."/>
            <person name="Yang L."/>
            <person name="Cai Y."/>
        </authorList>
    </citation>
    <scope>NUCLEOTIDE SEQUENCE</scope>
    <source>
        <strain evidence="3">CHL1</strain>
    </source>
</reference>
<proteinExistence type="predicted"/>
<keyword evidence="4" id="KW-1185">Reference proteome</keyword>
<dbReference type="KEGG" id="cmet:K6K41_11345"/>
<dbReference type="Pfam" id="PF06532">
    <property type="entry name" value="NrsF"/>
    <property type="match status" value="1"/>
</dbReference>
<sequence length="206" mass="20913">MSSPRSRRTPPLPRGGSVPPSGRRLVLRRSPPGAVLRDASRPAVDGALGTVRFPLKFALVGCFAAAAGFAALRLGRPGADARPVRVALALAAGALLAAVVVELVATPMGGWTTKIVGRNWLLCLASIPMLSAGPLAILMVALRRGAPDRPAALGAAAGLLAGTVGALFYGAHCVDDSPLFVAAWYSLAIAAIAAVGGAIGSRLLRW</sequence>
<evidence type="ECO:0000313" key="4">
    <source>
        <dbReference type="Proteomes" id="UP000825701"/>
    </source>
</evidence>
<evidence type="ECO:0000313" key="3">
    <source>
        <dbReference type="EMBL" id="QZO02338.1"/>
    </source>
</evidence>
<evidence type="ECO:0000256" key="2">
    <source>
        <dbReference type="SAM" id="Phobius"/>
    </source>
</evidence>
<dbReference type="EMBL" id="CP081869">
    <property type="protein sequence ID" value="QZO02338.1"/>
    <property type="molecule type" value="Genomic_DNA"/>
</dbReference>
<feature type="transmembrane region" description="Helical" evidence="2">
    <location>
        <begin position="55"/>
        <end position="74"/>
    </location>
</feature>
<name>A0A9E6REX4_9HYPH</name>
<feature type="transmembrane region" description="Helical" evidence="2">
    <location>
        <begin position="152"/>
        <end position="171"/>
    </location>
</feature>
<evidence type="ECO:0000256" key="1">
    <source>
        <dbReference type="SAM" id="MobiDB-lite"/>
    </source>
</evidence>